<dbReference type="InterPro" id="IPR016187">
    <property type="entry name" value="CTDL_fold"/>
</dbReference>
<evidence type="ECO:0000313" key="2">
    <source>
        <dbReference type="EMBL" id="KAK0154413.1"/>
    </source>
</evidence>
<evidence type="ECO:0000313" key="3">
    <source>
        <dbReference type="Proteomes" id="UP001174136"/>
    </source>
</evidence>
<name>A0AA47PBK8_MERPO</name>
<dbReference type="SUPFAM" id="SSF56436">
    <property type="entry name" value="C-type lectin-like"/>
    <property type="match status" value="2"/>
</dbReference>
<organism evidence="2 3">
    <name type="scientific">Merluccius polli</name>
    <name type="common">Benguela hake</name>
    <name type="synonym">Merluccius cadenati</name>
    <dbReference type="NCBI Taxonomy" id="89951"/>
    <lineage>
        <taxon>Eukaryota</taxon>
        <taxon>Metazoa</taxon>
        <taxon>Chordata</taxon>
        <taxon>Craniata</taxon>
        <taxon>Vertebrata</taxon>
        <taxon>Euteleostomi</taxon>
        <taxon>Actinopterygii</taxon>
        <taxon>Neopterygii</taxon>
        <taxon>Teleostei</taxon>
        <taxon>Neoteleostei</taxon>
        <taxon>Acanthomorphata</taxon>
        <taxon>Zeiogadaria</taxon>
        <taxon>Gadariae</taxon>
        <taxon>Gadiformes</taxon>
        <taxon>Gadoidei</taxon>
        <taxon>Merlucciidae</taxon>
        <taxon>Merluccius</taxon>
    </lineage>
</organism>
<evidence type="ECO:0000259" key="1">
    <source>
        <dbReference type="PROSITE" id="PS50041"/>
    </source>
</evidence>
<dbReference type="PROSITE" id="PS50041">
    <property type="entry name" value="C_TYPE_LECTIN_2"/>
    <property type="match status" value="2"/>
</dbReference>
<accession>A0AA47PBK8</accession>
<sequence>MFPLKCVSLFSLPSARSPPSPPVSPVSPVSPPFRRPTELCVSAASQPGFVMLMDWLHILLISGLCRLSCGAAYRHHCLVETPRSWLAAQRHCREMGFDLATIDDMRDMKSLLPRIPNLKVWIGLRSGAPKRFHWSLTDKDFYQEGERDFRNINYQDTNLGFVIMYGKWFSKSINTKLYSICYDGTKQGVERYVLVKIHLTMAEAREYCREHHTDLVSIRNQAENQMVQEVAGDWTNVWIGLFIDTWMWSDRRSSSLRYWIGTSFSSSSSTSYCAVVDGTQSGRWGIERCDAVHPFLCACTNVKMLRVKVRSEDLQDPNDPAVKDAILKHFAMRTMTPPPTGDSEAHQTREVMRLVHPHPPHPVIHTVCNLAGACGAPGGNILDMEVVFHALLLRFPPSLPPGTGASACCQSDVRLYSGV</sequence>
<dbReference type="InterPro" id="IPR001304">
    <property type="entry name" value="C-type_lectin-like"/>
</dbReference>
<feature type="domain" description="C-type lectin" evidence="1">
    <location>
        <begin position="73"/>
        <end position="182"/>
    </location>
</feature>
<protein>
    <submittedName>
        <fullName evidence="2">C-type lectin BfL-2</fullName>
    </submittedName>
</protein>
<feature type="domain" description="C-type lectin" evidence="1">
    <location>
        <begin position="192"/>
        <end position="298"/>
    </location>
</feature>
<reference evidence="2" key="1">
    <citation type="journal article" date="2023" name="Front. Mar. Sci.">
        <title>A new Merluccius polli reference genome to investigate the effects of global change in West African waters.</title>
        <authorList>
            <person name="Mateo J.L."/>
            <person name="Blanco-Fernandez C."/>
            <person name="Garcia-Vazquez E."/>
            <person name="Machado-Schiaffino G."/>
        </authorList>
    </citation>
    <scope>NUCLEOTIDE SEQUENCE</scope>
    <source>
        <strain evidence="2">C29</strain>
        <tissue evidence="2">Fin</tissue>
    </source>
</reference>
<dbReference type="PANTHER" id="PTHR45784">
    <property type="entry name" value="C-TYPE LECTIN DOMAIN FAMILY 20 MEMBER A-RELATED"/>
    <property type="match status" value="1"/>
</dbReference>
<comment type="caution">
    <text evidence="2">The sequence shown here is derived from an EMBL/GenBank/DDBJ whole genome shotgun (WGS) entry which is preliminary data.</text>
</comment>
<dbReference type="SMART" id="SM00034">
    <property type="entry name" value="CLECT"/>
    <property type="match status" value="2"/>
</dbReference>
<dbReference type="AlphaFoldDB" id="A0AA47PBK8"/>
<dbReference type="Proteomes" id="UP001174136">
    <property type="component" value="Unassembled WGS sequence"/>
</dbReference>
<dbReference type="Pfam" id="PF00059">
    <property type="entry name" value="Lectin_C"/>
    <property type="match status" value="2"/>
</dbReference>
<proteinExistence type="predicted"/>
<keyword evidence="3" id="KW-1185">Reference proteome</keyword>
<gene>
    <name evidence="2" type="primary">LECM2</name>
    <name evidence="2" type="ORF">N1851_003493</name>
</gene>
<dbReference type="Gene3D" id="3.10.100.10">
    <property type="entry name" value="Mannose-Binding Protein A, subunit A"/>
    <property type="match status" value="2"/>
</dbReference>
<dbReference type="InterPro" id="IPR016186">
    <property type="entry name" value="C-type_lectin-like/link_sf"/>
</dbReference>
<dbReference type="EMBL" id="JAOPHQ010000543">
    <property type="protein sequence ID" value="KAK0154413.1"/>
    <property type="molecule type" value="Genomic_DNA"/>
</dbReference>
<dbReference type="PANTHER" id="PTHR45784:SF3">
    <property type="entry name" value="C-TYPE LECTIN DOMAIN FAMILY 4 MEMBER K-LIKE-RELATED"/>
    <property type="match status" value="1"/>
</dbReference>